<feature type="transmembrane region" description="Helical" evidence="1">
    <location>
        <begin position="48"/>
        <end position="67"/>
    </location>
</feature>
<feature type="transmembrane region" description="Helical" evidence="1">
    <location>
        <begin position="12"/>
        <end position="36"/>
    </location>
</feature>
<keyword evidence="1" id="KW-1133">Transmembrane helix</keyword>
<sequence>MGQLLFGTTLVASFLGGVVALLAPCCVSVMLPAYLATGFRHRGGVVPATLVFGAGVATVILPIGLGATALSRLLVTGHLWIFSIGGVLMVAGGVAVLAGWKPNLPMPGARAVKEGSFGSAYVLGAFSGAASACCAPVLAGVAVLSGAAASFPAALSIGAAYVAGMVAPLALVALLWDTRRERAARLLTDRTIRLRLGRWQRRLALGSAISGGLMIAMGVLAVVLAFTGPGMPSSGWQTELSAWLQHVSSLALYALSWIPGWALLLVLLLGFALLLRRARRSKTATTATTAPSACCAAQDDTPTPATVDIAEENRREQEQR</sequence>
<dbReference type="EMBL" id="FOEF01000026">
    <property type="protein sequence ID" value="SEP53334.1"/>
    <property type="molecule type" value="Genomic_DNA"/>
</dbReference>
<reference evidence="3" key="1">
    <citation type="submission" date="2016-10" db="EMBL/GenBank/DDBJ databases">
        <authorList>
            <person name="Varghese N."/>
            <person name="Submissions S."/>
        </authorList>
    </citation>
    <scope>NUCLEOTIDE SEQUENCE [LARGE SCALE GENOMIC DNA]</scope>
    <source>
        <strain evidence="3">DSM 44993</strain>
    </source>
</reference>
<dbReference type="STRING" id="394193.SAMN04489732_12658"/>
<dbReference type="AlphaFoldDB" id="A0A1H8YM99"/>
<dbReference type="OrthoDB" id="4332145at2"/>
<feature type="transmembrane region" description="Helical" evidence="1">
    <location>
        <begin position="153"/>
        <end position="176"/>
    </location>
</feature>
<feature type="transmembrane region" description="Helical" evidence="1">
    <location>
        <begin position="203"/>
        <end position="226"/>
    </location>
</feature>
<feature type="transmembrane region" description="Helical" evidence="1">
    <location>
        <begin position="250"/>
        <end position="275"/>
    </location>
</feature>
<evidence type="ECO:0000256" key="1">
    <source>
        <dbReference type="SAM" id="Phobius"/>
    </source>
</evidence>
<feature type="transmembrane region" description="Helical" evidence="1">
    <location>
        <begin position="79"/>
        <end position="100"/>
    </location>
</feature>
<name>A0A1H8YM99_9PSEU</name>
<evidence type="ECO:0000313" key="2">
    <source>
        <dbReference type="EMBL" id="SEP53334.1"/>
    </source>
</evidence>
<dbReference type="Proteomes" id="UP000198582">
    <property type="component" value="Unassembled WGS sequence"/>
</dbReference>
<dbReference type="PANTHER" id="PTHR31272">
    <property type="entry name" value="CYTOCHROME C-TYPE BIOGENESIS PROTEIN HI_1454-RELATED"/>
    <property type="match status" value="1"/>
</dbReference>
<keyword evidence="1" id="KW-0812">Transmembrane</keyword>
<protein>
    <submittedName>
        <fullName evidence="2">Cytochrome c biogenesis protein CcdA</fullName>
    </submittedName>
</protein>
<organism evidence="2 3">
    <name type="scientific">Amycolatopsis saalfeldensis</name>
    <dbReference type="NCBI Taxonomy" id="394193"/>
    <lineage>
        <taxon>Bacteria</taxon>
        <taxon>Bacillati</taxon>
        <taxon>Actinomycetota</taxon>
        <taxon>Actinomycetes</taxon>
        <taxon>Pseudonocardiales</taxon>
        <taxon>Pseudonocardiaceae</taxon>
        <taxon>Amycolatopsis</taxon>
    </lineage>
</organism>
<gene>
    <name evidence="2" type="ORF">SAMN04489732_12658</name>
</gene>
<keyword evidence="1" id="KW-0472">Membrane</keyword>
<feature type="transmembrane region" description="Helical" evidence="1">
    <location>
        <begin position="121"/>
        <end position="147"/>
    </location>
</feature>
<dbReference type="InterPro" id="IPR051790">
    <property type="entry name" value="Cytochrome_c-biogenesis_DsbD"/>
</dbReference>
<proteinExistence type="predicted"/>
<keyword evidence="3" id="KW-1185">Reference proteome</keyword>
<evidence type="ECO:0000313" key="3">
    <source>
        <dbReference type="Proteomes" id="UP000198582"/>
    </source>
</evidence>
<dbReference type="RefSeq" id="WP_091627943.1">
    <property type="nucleotide sequence ID" value="NZ_FOEF01000026.1"/>
</dbReference>
<dbReference type="PANTHER" id="PTHR31272:SF4">
    <property type="entry name" value="CYTOCHROME C-TYPE BIOGENESIS PROTEIN HI_1454-RELATED"/>
    <property type="match status" value="1"/>
</dbReference>
<accession>A0A1H8YM99</accession>